<comment type="caution">
    <text evidence="1">The sequence shown here is derived from an EMBL/GenBank/DDBJ whole genome shotgun (WGS) entry which is preliminary data.</text>
</comment>
<evidence type="ECO:0000313" key="1">
    <source>
        <dbReference type="EMBL" id="KZN35788.1"/>
    </source>
</evidence>
<gene>
    <name evidence="1" type="ORF">N475_18295</name>
</gene>
<accession>A0A166W6C1</accession>
<dbReference type="Proteomes" id="UP000076643">
    <property type="component" value="Unassembled WGS sequence"/>
</dbReference>
<keyword evidence="2" id="KW-1185">Reference proteome</keyword>
<reference evidence="1 2" key="1">
    <citation type="submission" date="2013-07" db="EMBL/GenBank/DDBJ databases">
        <title>Comparative Genomic and Metabolomic Analysis of Twelve Strains of Pseudoalteromonas luteoviolacea.</title>
        <authorList>
            <person name="Vynne N.G."/>
            <person name="Mansson M."/>
            <person name="Gram L."/>
        </authorList>
    </citation>
    <scope>NUCLEOTIDE SEQUENCE [LARGE SCALE GENOMIC DNA]</scope>
    <source>
        <strain evidence="1 2">DSM 6061</strain>
    </source>
</reference>
<proteinExistence type="predicted"/>
<evidence type="ECO:0000313" key="2">
    <source>
        <dbReference type="Proteomes" id="UP000076643"/>
    </source>
</evidence>
<dbReference type="EMBL" id="AUYB01000111">
    <property type="protein sequence ID" value="KZN35788.1"/>
    <property type="molecule type" value="Genomic_DNA"/>
</dbReference>
<dbReference type="AlphaFoldDB" id="A0A166W6C1"/>
<sequence length="53" mass="5909">MSALNIEYVRSGCKDHSEKLLELLLALPFSKKLDLYSVTLGITINAVFDDLLP</sequence>
<protein>
    <submittedName>
        <fullName evidence="1">Uncharacterized protein</fullName>
    </submittedName>
</protein>
<name>A0A166W6C1_9GAMM</name>
<organism evidence="1 2">
    <name type="scientific">Pseudoalteromonas luteoviolacea DSM 6061</name>
    <dbReference type="NCBI Taxonomy" id="1365250"/>
    <lineage>
        <taxon>Bacteria</taxon>
        <taxon>Pseudomonadati</taxon>
        <taxon>Pseudomonadota</taxon>
        <taxon>Gammaproteobacteria</taxon>
        <taxon>Alteromonadales</taxon>
        <taxon>Pseudoalteromonadaceae</taxon>
        <taxon>Pseudoalteromonas</taxon>
    </lineage>
</organism>
<dbReference type="PATRIC" id="fig|1365250.3.peg.3256"/>